<dbReference type="VEuPathDB" id="VectorBase:LOC119165999"/>
<accession>A0A9J6EWS3</accession>
<name>A0A9J6EWS3_RHIMP</name>
<keyword evidence="4" id="KW-1185">Reference proteome</keyword>
<evidence type="ECO:0000313" key="3">
    <source>
        <dbReference type="EMBL" id="KAH8038480.1"/>
    </source>
</evidence>
<comment type="caution">
    <text evidence="3">The sequence shown here is derived from an EMBL/GenBank/DDBJ whole genome shotgun (WGS) entry which is preliminary data.</text>
</comment>
<reference evidence="3" key="2">
    <citation type="submission" date="2021-09" db="EMBL/GenBank/DDBJ databases">
        <authorList>
            <person name="Jia N."/>
            <person name="Wang J."/>
            <person name="Shi W."/>
            <person name="Du L."/>
            <person name="Sun Y."/>
            <person name="Zhan W."/>
            <person name="Jiang J."/>
            <person name="Wang Q."/>
            <person name="Zhang B."/>
            <person name="Ji P."/>
            <person name="Sakyi L.B."/>
            <person name="Cui X."/>
            <person name="Yuan T."/>
            <person name="Jiang B."/>
            <person name="Yang W."/>
            <person name="Lam T.T.-Y."/>
            <person name="Chang Q."/>
            <person name="Ding S."/>
            <person name="Wang X."/>
            <person name="Zhu J."/>
            <person name="Ruan X."/>
            <person name="Zhao L."/>
            <person name="Wei J."/>
            <person name="Que T."/>
            <person name="Du C."/>
            <person name="Cheng J."/>
            <person name="Dai P."/>
            <person name="Han X."/>
            <person name="Huang E."/>
            <person name="Gao Y."/>
            <person name="Liu J."/>
            <person name="Shao H."/>
            <person name="Ye R."/>
            <person name="Li L."/>
            <person name="Wei W."/>
            <person name="Wang X."/>
            <person name="Wang C."/>
            <person name="Huo Q."/>
            <person name="Li W."/>
            <person name="Guo W."/>
            <person name="Chen H."/>
            <person name="Chen S."/>
            <person name="Zhou L."/>
            <person name="Zhou L."/>
            <person name="Ni X."/>
            <person name="Tian J."/>
            <person name="Zhou Y."/>
            <person name="Sheng Y."/>
            <person name="Liu T."/>
            <person name="Pan Y."/>
            <person name="Xia L."/>
            <person name="Li J."/>
            <person name="Zhao F."/>
            <person name="Cao W."/>
        </authorList>
    </citation>
    <scope>NUCLEOTIDE SEQUENCE</scope>
    <source>
        <strain evidence="3">Rmic-2018</strain>
        <tissue evidence="3">Larvae</tissue>
    </source>
</reference>
<dbReference type="Pfam" id="PF13426">
    <property type="entry name" value="PAS_9"/>
    <property type="match status" value="1"/>
</dbReference>
<reference evidence="3" key="1">
    <citation type="journal article" date="2020" name="Cell">
        <title>Large-Scale Comparative Analyses of Tick Genomes Elucidate Their Genetic Diversity and Vector Capacities.</title>
        <authorList>
            <consortium name="Tick Genome and Microbiome Consortium (TIGMIC)"/>
            <person name="Jia N."/>
            <person name="Wang J."/>
            <person name="Shi W."/>
            <person name="Du L."/>
            <person name="Sun Y."/>
            <person name="Zhan W."/>
            <person name="Jiang J.F."/>
            <person name="Wang Q."/>
            <person name="Zhang B."/>
            <person name="Ji P."/>
            <person name="Bell-Sakyi L."/>
            <person name="Cui X.M."/>
            <person name="Yuan T.T."/>
            <person name="Jiang B.G."/>
            <person name="Yang W.F."/>
            <person name="Lam T.T."/>
            <person name="Chang Q.C."/>
            <person name="Ding S.J."/>
            <person name="Wang X.J."/>
            <person name="Zhu J.G."/>
            <person name="Ruan X.D."/>
            <person name="Zhao L."/>
            <person name="Wei J.T."/>
            <person name="Ye R.Z."/>
            <person name="Que T.C."/>
            <person name="Du C.H."/>
            <person name="Zhou Y.H."/>
            <person name="Cheng J.X."/>
            <person name="Dai P.F."/>
            <person name="Guo W.B."/>
            <person name="Han X.H."/>
            <person name="Huang E.J."/>
            <person name="Li L.F."/>
            <person name="Wei W."/>
            <person name="Gao Y.C."/>
            <person name="Liu J.Z."/>
            <person name="Shao H.Z."/>
            <person name="Wang X."/>
            <person name="Wang C.C."/>
            <person name="Yang T.C."/>
            <person name="Huo Q.B."/>
            <person name="Li W."/>
            <person name="Chen H.Y."/>
            <person name="Chen S.E."/>
            <person name="Zhou L.G."/>
            <person name="Ni X.B."/>
            <person name="Tian J.H."/>
            <person name="Sheng Y."/>
            <person name="Liu T."/>
            <person name="Pan Y.S."/>
            <person name="Xia L.Y."/>
            <person name="Li J."/>
            <person name="Zhao F."/>
            <person name="Cao W.C."/>
        </authorList>
    </citation>
    <scope>NUCLEOTIDE SEQUENCE</scope>
    <source>
        <strain evidence="3">Rmic-2018</strain>
    </source>
</reference>
<feature type="domain" description="PAS" evidence="2">
    <location>
        <begin position="30"/>
        <end position="52"/>
    </location>
</feature>
<dbReference type="NCBIfam" id="TIGR00229">
    <property type="entry name" value="sensory_box"/>
    <property type="match status" value="1"/>
</dbReference>
<dbReference type="CDD" id="cd00130">
    <property type="entry name" value="PAS"/>
    <property type="match status" value="1"/>
</dbReference>
<proteinExistence type="predicted"/>
<protein>
    <recommendedName>
        <fullName evidence="2">PAS domain-containing protein</fullName>
    </recommendedName>
</protein>
<dbReference type="InterPro" id="IPR035965">
    <property type="entry name" value="PAS-like_dom_sf"/>
</dbReference>
<evidence type="ECO:0000313" key="4">
    <source>
        <dbReference type="Proteomes" id="UP000821866"/>
    </source>
</evidence>
<dbReference type="Proteomes" id="UP000821866">
    <property type="component" value="Chromosome 1"/>
</dbReference>
<dbReference type="Gene3D" id="3.30.450.20">
    <property type="entry name" value="PAS domain"/>
    <property type="match status" value="1"/>
</dbReference>
<dbReference type="EMBL" id="JABSTU010000001">
    <property type="protein sequence ID" value="KAH8038480.1"/>
    <property type="molecule type" value="Genomic_DNA"/>
</dbReference>
<evidence type="ECO:0000259" key="2">
    <source>
        <dbReference type="PROSITE" id="PS50112"/>
    </source>
</evidence>
<feature type="region of interest" description="Disordered" evidence="1">
    <location>
        <begin position="1"/>
        <end position="20"/>
    </location>
</feature>
<sequence length="116" mass="12795">MSASRRLRRSPSAVERGGGLGTSKRRLRLVRFMNHAAERLVGYTAEELLGENAQELHRTGALKAEVAECIIAEVYKGHAWQGTLFQRRRSGECVPVWSKIAPVNITGPGYLMCSGI</sequence>
<dbReference type="SUPFAM" id="SSF55785">
    <property type="entry name" value="PYP-like sensor domain (PAS domain)"/>
    <property type="match status" value="1"/>
</dbReference>
<dbReference type="PROSITE" id="PS50112">
    <property type="entry name" value="PAS"/>
    <property type="match status" value="1"/>
</dbReference>
<gene>
    <name evidence="3" type="ORF">HPB51_001653</name>
</gene>
<dbReference type="InterPro" id="IPR000014">
    <property type="entry name" value="PAS"/>
</dbReference>
<organism evidence="3 4">
    <name type="scientific">Rhipicephalus microplus</name>
    <name type="common">Cattle tick</name>
    <name type="synonym">Boophilus microplus</name>
    <dbReference type="NCBI Taxonomy" id="6941"/>
    <lineage>
        <taxon>Eukaryota</taxon>
        <taxon>Metazoa</taxon>
        <taxon>Ecdysozoa</taxon>
        <taxon>Arthropoda</taxon>
        <taxon>Chelicerata</taxon>
        <taxon>Arachnida</taxon>
        <taxon>Acari</taxon>
        <taxon>Parasitiformes</taxon>
        <taxon>Ixodida</taxon>
        <taxon>Ixodoidea</taxon>
        <taxon>Ixodidae</taxon>
        <taxon>Rhipicephalinae</taxon>
        <taxon>Rhipicephalus</taxon>
        <taxon>Boophilus</taxon>
    </lineage>
</organism>
<dbReference type="AlphaFoldDB" id="A0A9J6EWS3"/>
<evidence type="ECO:0000256" key="1">
    <source>
        <dbReference type="SAM" id="MobiDB-lite"/>
    </source>
</evidence>